<comment type="caution">
    <text evidence="1">The sequence shown here is derived from an EMBL/GenBank/DDBJ whole genome shotgun (WGS) entry which is preliminary data.</text>
</comment>
<name>A0ABS2IIY9_9GAMM</name>
<dbReference type="RefSeq" id="WP_205349102.1">
    <property type="nucleotide sequence ID" value="NZ_JAFEUP010000004.1"/>
</dbReference>
<sequence length="82" mass="9294">MFKDFPHHVAWTDAMRDGPRYIGLIEYQPKRPGSRVNVLWVVLPDCACEAEAETAADDMLREIRDITRDGQVIYSDGVALDS</sequence>
<evidence type="ECO:0000313" key="1">
    <source>
        <dbReference type="EMBL" id="MBM7061910.1"/>
    </source>
</evidence>
<dbReference type="EMBL" id="JAFEUP010000004">
    <property type="protein sequence ID" value="MBM7061910.1"/>
    <property type="molecule type" value="Genomic_DNA"/>
</dbReference>
<protein>
    <submittedName>
        <fullName evidence="1">Uncharacterized protein</fullName>
    </submittedName>
</protein>
<organism evidence="1 2">
    <name type="scientific">Zestomonas insulae</name>
    <dbReference type="NCBI Taxonomy" id="2809017"/>
    <lineage>
        <taxon>Bacteria</taxon>
        <taxon>Pseudomonadati</taxon>
        <taxon>Pseudomonadota</taxon>
        <taxon>Gammaproteobacteria</taxon>
        <taxon>Pseudomonadales</taxon>
        <taxon>Pseudomonadaceae</taxon>
        <taxon>Zestomonas</taxon>
    </lineage>
</organism>
<keyword evidence="2" id="KW-1185">Reference proteome</keyword>
<evidence type="ECO:0000313" key="2">
    <source>
        <dbReference type="Proteomes" id="UP000717995"/>
    </source>
</evidence>
<accession>A0ABS2IIY9</accession>
<dbReference type="Proteomes" id="UP000717995">
    <property type="component" value="Unassembled WGS sequence"/>
</dbReference>
<reference evidence="1 2" key="1">
    <citation type="submission" date="2021-02" db="EMBL/GenBank/DDBJ databases">
        <authorList>
            <person name="Lee D.-H."/>
        </authorList>
    </citation>
    <scope>NUCLEOTIDE SEQUENCE [LARGE SCALE GENOMIC DNA]</scope>
    <source>
        <strain evidence="1 2">UL073</strain>
    </source>
</reference>
<gene>
    <name evidence="1" type="ORF">JQX08_14460</name>
</gene>
<proteinExistence type="predicted"/>